<feature type="domain" description="Phosphotyrosine protein phosphatase I" evidence="6">
    <location>
        <begin position="2"/>
        <end position="147"/>
    </location>
</feature>
<evidence type="ECO:0000256" key="3">
    <source>
        <dbReference type="ARBA" id="ARBA00022801"/>
    </source>
</evidence>
<dbReference type="InterPro" id="IPR036196">
    <property type="entry name" value="Ptyr_pPase_sf"/>
</dbReference>
<dbReference type="SUPFAM" id="SSF52788">
    <property type="entry name" value="Phosphotyrosine protein phosphatases I"/>
    <property type="match status" value="1"/>
</dbReference>
<dbReference type="InterPro" id="IPR023485">
    <property type="entry name" value="Ptyr_pPase"/>
</dbReference>
<evidence type="ECO:0000256" key="1">
    <source>
        <dbReference type="ARBA" id="ARBA00011063"/>
    </source>
</evidence>
<protein>
    <recommendedName>
        <fullName evidence="2">protein-tyrosine-phosphatase</fullName>
        <ecNumber evidence="2">3.1.3.48</ecNumber>
    </recommendedName>
</protein>
<keyword evidence="3" id="KW-0378">Hydrolase</keyword>
<dbReference type="Proteomes" id="UP001523566">
    <property type="component" value="Unassembled WGS sequence"/>
</dbReference>
<dbReference type="Gene3D" id="3.40.50.2300">
    <property type="match status" value="1"/>
</dbReference>
<comment type="similarity">
    <text evidence="1">Belongs to the low molecular weight phosphotyrosine protein phosphatase family.</text>
</comment>
<organism evidence="7 8">
    <name type="scientific">Aequitasia blattaphilus</name>
    <dbReference type="NCBI Taxonomy" id="2949332"/>
    <lineage>
        <taxon>Bacteria</taxon>
        <taxon>Bacillati</taxon>
        <taxon>Bacillota</taxon>
        <taxon>Clostridia</taxon>
        <taxon>Lachnospirales</taxon>
        <taxon>Lachnospiraceae</taxon>
        <taxon>Aequitasia</taxon>
    </lineage>
</organism>
<evidence type="ECO:0000256" key="4">
    <source>
        <dbReference type="ARBA" id="ARBA00022912"/>
    </source>
</evidence>
<evidence type="ECO:0000256" key="2">
    <source>
        <dbReference type="ARBA" id="ARBA00013064"/>
    </source>
</evidence>
<evidence type="ECO:0000313" key="8">
    <source>
        <dbReference type="Proteomes" id="UP001523566"/>
    </source>
</evidence>
<dbReference type="RefSeq" id="WP_262064812.1">
    <property type="nucleotide sequence ID" value="NZ_JAMXOD010000001.1"/>
</dbReference>
<dbReference type="PANTHER" id="PTHR11717">
    <property type="entry name" value="LOW MOLECULAR WEIGHT PROTEIN TYROSINE PHOSPHATASE"/>
    <property type="match status" value="1"/>
</dbReference>
<keyword evidence="4" id="KW-0904">Protein phosphatase</keyword>
<accession>A0ABT1E5B8</accession>
<evidence type="ECO:0000259" key="6">
    <source>
        <dbReference type="SMART" id="SM00226"/>
    </source>
</evidence>
<dbReference type="InterPro" id="IPR017867">
    <property type="entry name" value="Tyr_phospatase_low_mol_wt"/>
</dbReference>
<keyword evidence="8" id="KW-1185">Reference proteome</keyword>
<dbReference type="SMART" id="SM00226">
    <property type="entry name" value="LMWPc"/>
    <property type="match status" value="1"/>
</dbReference>
<comment type="catalytic activity">
    <reaction evidence="5">
        <text>O-phospho-L-tyrosyl-[protein] + H2O = L-tyrosyl-[protein] + phosphate</text>
        <dbReference type="Rhea" id="RHEA:10684"/>
        <dbReference type="Rhea" id="RHEA-COMP:10136"/>
        <dbReference type="Rhea" id="RHEA-COMP:20101"/>
        <dbReference type="ChEBI" id="CHEBI:15377"/>
        <dbReference type="ChEBI" id="CHEBI:43474"/>
        <dbReference type="ChEBI" id="CHEBI:46858"/>
        <dbReference type="ChEBI" id="CHEBI:61978"/>
        <dbReference type="EC" id="3.1.3.48"/>
    </reaction>
</comment>
<dbReference type="PRINTS" id="PR00719">
    <property type="entry name" value="LMWPTPASE"/>
</dbReference>
<dbReference type="EC" id="3.1.3.48" evidence="2"/>
<dbReference type="PANTHER" id="PTHR11717:SF7">
    <property type="entry name" value="LOW MOLECULAR WEIGHT PHOSPHOTYROSINE PROTEIN PHOSPHATASE"/>
    <property type="match status" value="1"/>
</dbReference>
<name>A0ABT1E5B8_9FIRM</name>
<dbReference type="CDD" id="cd16343">
    <property type="entry name" value="LMWPTP"/>
    <property type="match status" value="1"/>
</dbReference>
<sequence>MKKILFICHGNICRSPMAEFVLKDMVKKEGKEAEFFIASAATSREEIGNPPHPGTRRILSQHGIDTKGKQATQLTRADYDKYDLLIGMDHYNIRNMERITGGDPEGKIHLLLSFAGEDKDIADPWYTNKFDATYRDVVKGCKSLLEKI</sequence>
<dbReference type="InterPro" id="IPR050438">
    <property type="entry name" value="LMW_PTPase"/>
</dbReference>
<comment type="caution">
    <text evidence="7">The sequence shown here is derived from an EMBL/GenBank/DDBJ whole genome shotgun (WGS) entry which is preliminary data.</text>
</comment>
<dbReference type="Pfam" id="PF01451">
    <property type="entry name" value="LMWPc"/>
    <property type="match status" value="1"/>
</dbReference>
<proteinExistence type="inferred from homology"/>
<reference evidence="7 8" key="1">
    <citation type="journal article" date="2022" name="Genome Biol. Evol.">
        <title>Host diet, physiology and behaviors set the stage for Lachnospiraceae cladogenesis.</title>
        <authorList>
            <person name="Vera-Ponce De Leon A."/>
            <person name="Schneider M."/>
            <person name="Jahnes B.C."/>
            <person name="Sadowski V."/>
            <person name="Camuy-Velez L.A."/>
            <person name="Duan J."/>
            <person name="Sabree Z.L."/>
        </authorList>
    </citation>
    <scope>NUCLEOTIDE SEQUENCE [LARGE SCALE GENOMIC DNA]</scope>
    <source>
        <strain evidence="7 8">PAL113</strain>
    </source>
</reference>
<dbReference type="EMBL" id="JAMZFW010000001">
    <property type="protein sequence ID" value="MCP1101030.1"/>
    <property type="molecule type" value="Genomic_DNA"/>
</dbReference>
<evidence type="ECO:0000313" key="7">
    <source>
        <dbReference type="EMBL" id="MCP1101030.1"/>
    </source>
</evidence>
<evidence type="ECO:0000256" key="5">
    <source>
        <dbReference type="ARBA" id="ARBA00051722"/>
    </source>
</evidence>
<gene>
    <name evidence="7" type="ORF">NK125_01210</name>
</gene>